<evidence type="ECO:0000256" key="8">
    <source>
        <dbReference type="SAM" id="MobiDB-lite"/>
    </source>
</evidence>
<evidence type="ECO:0000256" key="4">
    <source>
        <dbReference type="ARBA" id="ARBA00022801"/>
    </source>
</evidence>
<feature type="compositionally biased region" description="Low complexity" evidence="8">
    <location>
        <begin position="758"/>
        <end position="781"/>
    </location>
</feature>
<comment type="caution">
    <text evidence="7">Lacks conserved residue(s) required for the propagation of feature annotation.</text>
</comment>
<keyword evidence="5" id="KW-0720">Serine protease</keyword>
<keyword evidence="2" id="KW-0645">Protease</keyword>
<dbReference type="EMBL" id="MCFL01000007">
    <property type="protein sequence ID" value="ORZ38995.1"/>
    <property type="molecule type" value="Genomic_DNA"/>
</dbReference>
<dbReference type="InterPro" id="IPR015500">
    <property type="entry name" value="Peptidase_S8_subtilisin-rel"/>
</dbReference>
<keyword evidence="4" id="KW-0378">Hydrolase</keyword>
<dbReference type="GO" id="GO:0016485">
    <property type="term" value="P:protein processing"/>
    <property type="evidence" value="ECO:0007669"/>
    <property type="project" value="TreeGrafter"/>
</dbReference>
<evidence type="ECO:0000256" key="2">
    <source>
        <dbReference type="ARBA" id="ARBA00022670"/>
    </source>
</evidence>
<dbReference type="SUPFAM" id="SSF52743">
    <property type="entry name" value="Subtilisin-like"/>
    <property type="match status" value="1"/>
</dbReference>
<evidence type="ECO:0000256" key="3">
    <source>
        <dbReference type="ARBA" id="ARBA00022729"/>
    </source>
</evidence>
<proteinExistence type="inferred from homology"/>
<evidence type="ECO:0000256" key="9">
    <source>
        <dbReference type="SAM" id="Phobius"/>
    </source>
</evidence>
<dbReference type="InterPro" id="IPR036852">
    <property type="entry name" value="Peptidase_S8/S53_dom_sf"/>
</dbReference>
<dbReference type="PROSITE" id="PS51892">
    <property type="entry name" value="SUBTILASE"/>
    <property type="match status" value="1"/>
</dbReference>
<dbReference type="Pfam" id="PF00082">
    <property type="entry name" value="Peptidase_S8"/>
    <property type="match status" value="1"/>
</dbReference>
<dbReference type="InterPro" id="IPR008979">
    <property type="entry name" value="Galactose-bd-like_sf"/>
</dbReference>
<dbReference type="CDD" id="cd04059">
    <property type="entry name" value="Peptidases_S8_Protein_convertases_Kexins_Furin-like"/>
    <property type="match status" value="1"/>
</dbReference>
<dbReference type="GO" id="GO:0004252">
    <property type="term" value="F:serine-type endopeptidase activity"/>
    <property type="evidence" value="ECO:0007669"/>
    <property type="project" value="InterPro"/>
</dbReference>
<evidence type="ECO:0000256" key="5">
    <source>
        <dbReference type="ARBA" id="ARBA00022825"/>
    </source>
</evidence>
<dbReference type="OrthoDB" id="300641at2759"/>
<dbReference type="InterPro" id="IPR034182">
    <property type="entry name" value="Kexin/furin"/>
</dbReference>
<dbReference type="Proteomes" id="UP000193411">
    <property type="component" value="Unassembled WGS sequence"/>
</dbReference>
<comment type="similarity">
    <text evidence="1">Belongs to the peptidase S8 family. Furin subfamily.</text>
</comment>
<dbReference type="PRINTS" id="PR00723">
    <property type="entry name" value="SUBTILISIN"/>
</dbReference>
<feature type="compositionally biased region" description="Basic and acidic residues" evidence="8">
    <location>
        <begin position="896"/>
        <end position="905"/>
    </location>
</feature>
<feature type="region of interest" description="Disordered" evidence="8">
    <location>
        <begin position="731"/>
        <end position="905"/>
    </location>
</feature>
<feature type="compositionally biased region" description="Polar residues" evidence="8">
    <location>
        <begin position="782"/>
        <end position="804"/>
    </location>
</feature>
<keyword evidence="9" id="KW-1133">Transmembrane helix</keyword>
<evidence type="ECO:0000256" key="7">
    <source>
        <dbReference type="PROSITE-ProRule" id="PRU01240"/>
    </source>
</evidence>
<dbReference type="PANTHER" id="PTHR42884:SF14">
    <property type="entry name" value="NEUROENDOCRINE CONVERTASE 1"/>
    <property type="match status" value="1"/>
</dbReference>
<keyword evidence="9" id="KW-0812">Transmembrane</keyword>
<dbReference type="InterPro" id="IPR022398">
    <property type="entry name" value="Peptidase_S8_His-AS"/>
</dbReference>
<gene>
    <name evidence="12" type="ORF">BCR44DRAFT_1510824</name>
</gene>
<accession>A0A1Y2HWK9</accession>
<dbReference type="InterPro" id="IPR000209">
    <property type="entry name" value="Peptidase_S8/S53_dom"/>
</dbReference>
<dbReference type="Gene3D" id="3.40.50.200">
    <property type="entry name" value="Peptidase S8/S53 domain"/>
    <property type="match status" value="1"/>
</dbReference>
<feature type="compositionally biased region" description="Pro residues" evidence="8">
    <location>
        <begin position="835"/>
        <end position="848"/>
    </location>
</feature>
<evidence type="ECO:0000256" key="10">
    <source>
        <dbReference type="SAM" id="SignalP"/>
    </source>
</evidence>
<dbReference type="GO" id="GO:0000139">
    <property type="term" value="C:Golgi membrane"/>
    <property type="evidence" value="ECO:0007669"/>
    <property type="project" value="TreeGrafter"/>
</dbReference>
<dbReference type="InterPro" id="IPR002884">
    <property type="entry name" value="P_dom"/>
</dbReference>
<dbReference type="AlphaFoldDB" id="A0A1Y2HWK9"/>
<evidence type="ECO:0000313" key="12">
    <source>
        <dbReference type="EMBL" id="ORZ38995.1"/>
    </source>
</evidence>
<feature type="transmembrane region" description="Helical" evidence="9">
    <location>
        <begin position="652"/>
        <end position="675"/>
    </location>
</feature>
<organism evidence="12 13">
    <name type="scientific">Catenaria anguillulae PL171</name>
    <dbReference type="NCBI Taxonomy" id="765915"/>
    <lineage>
        <taxon>Eukaryota</taxon>
        <taxon>Fungi</taxon>
        <taxon>Fungi incertae sedis</taxon>
        <taxon>Blastocladiomycota</taxon>
        <taxon>Blastocladiomycetes</taxon>
        <taxon>Blastocladiales</taxon>
        <taxon>Catenariaceae</taxon>
        <taxon>Catenaria</taxon>
    </lineage>
</organism>
<reference evidence="12 13" key="1">
    <citation type="submission" date="2016-07" db="EMBL/GenBank/DDBJ databases">
        <title>Pervasive Adenine N6-methylation of Active Genes in Fungi.</title>
        <authorList>
            <consortium name="DOE Joint Genome Institute"/>
            <person name="Mondo S.J."/>
            <person name="Dannebaum R.O."/>
            <person name="Kuo R.C."/>
            <person name="Labutti K."/>
            <person name="Haridas S."/>
            <person name="Kuo A."/>
            <person name="Salamov A."/>
            <person name="Ahrendt S.R."/>
            <person name="Lipzen A."/>
            <person name="Sullivan W."/>
            <person name="Andreopoulos W.B."/>
            <person name="Clum A."/>
            <person name="Lindquist E."/>
            <person name="Daum C."/>
            <person name="Ramamoorthy G.K."/>
            <person name="Gryganskyi A."/>
            <person name="Culley D."/>
            <person name="Magnuson J.K."/>
            <person name="James T.Y."/>
            <person name="O'Malley M.A."/>
            <person name="Stajich J.E."/>
            <person name="Spatafora J.W."/>
            <person name="Visel A."/>
            <person name="Grigoriev I.V."/>
        </authorList>
    </citation>
    <scope>NUCLEOTIDE SEQUENCE [LARGE SCALE GENOMIC DNA]</scope>
    <source>
        <strain evidence="12 13">PL171</strain>
    </source>
</reference>
<dbReference type="STRING" id="765915.A0A1Y2HWK9"/>
<feature type="domain" description="P/Homo B" evidence="11">
    <location>
        <begin position="495"/>
        <end position="643"/>
    </location>
</feature>
<keyword evidence="9" id="KW-0472">Membrane</keyword>
<dbReference type="InterPro" id="IPR023828">
    <property type="entry name" value="Peptidase_S8_Ser-AS"/>
</dbReference>
<feature type="chain" id="PRO_5010992338" evidence="10">
    <location>
        <begin position="38"/>
        <end position="905"/>
    </location>
</feature>
<evidence type="ECO:0000313" key="13">
    <source>
        <dbReference type="Proteomes" id="UP000193411"/>
    </source>
</evidence>
<dbReference type="PROSITE" id="PS51829">
    <property type="entry name" value="P_HOMO_B"/>
    <property type="match status" value="1"/>
</dbReference>
<evidence type="ECO:0000256" key="6">
    <source>
        <dbReference type="ARBA" id="ARBA00022837"/>
    </source>
</evidence>
<keyword evidence="6" id="KW-0106">Calcium</keyword>
<dbReference type="Gene3D" id="3.30.70.850">
    <property type="entry name" value="Peptidase S8, pro-domain"/>
    <property type="match status" value="1"/>
</dbReference>
<feature type="signal peptide" evidence="10">
    <location>
        <begin position="1"/>
        <end position="37"/>
    </location>
</feature>
<keyword evidence="3 10" id="KW-0732">Signal</keyword>
<dbReference type="Gene3D" id="2.60.120.260">
    <property type="entry name" value="Galactose-binding domain-like"/>
    <property type="match status" value="1"/>
</dbReference>
<name>A0A1Y2HWK9_9FUNG</name>
<keyword evidence="13" id="KW-1185">Reference proteome</keyword>
<dbReference type="PANTHER" id="PTHR42884">
    <property type="entry name" value="PROPROTEIN CONVERTASE SUBTILISIN/KEXIN-RELATED"/>
    <property type="match status" value="1"/>
</dbReference>
<sequence>MASPPNLKQHPAITKMRDPCLLPLLLTLLLLSTPCLGTTSTDNAPAHPRQWVVQLPNTPADQVSAIATRDGFVNRGAIPALPGYWIFEAAEDFPPTDPVAIPGIRRLRSLGIRDRRSVAQIHKELDRSDRYGEYMMQERRPRYRRGAEQTLPHRGKQFIPEADSEAAAAVVASQGSPSSVRAPVDEEVYSAFRRYNDPLWSDSWQVNSLPGGSNASLNIFPAWRAGFTGKGTPDASPKSEEDNHGTRCAGEIVGIPNNGKCSVGIAHDARVTAIKVIGDKHPTDAEESLSFTHLLPHHSIYSSSWGPRDDGASLEGPAPLALAALEFGTTHGRNGRGSIYVFAAGNGGHNDDNCNADGYANSPYTIAVGSLQADGTLPYYGEKCSAHLIMGLGGAGRDGALVATTDIHSGCTLGHTGTSAAAPQVAGMIALVLQARPDLGWRDVQHLLVRSTVLNDRNASDWEPNRAGFMVHPTYAFGLVDGGKLIANARKWVKVPIPQLVVRTQVDNGGWHVPVASDSNIPGGNATSVLSVSKYVSRADIGQLRRLEHVLVTVDLRHPRRGKVQMWLIGPEGRSRSLLMSTRRNDMSSAGFRKWTMTTEEMAGGQAHGVLDSWQLEFRGRCDTEDAVKQPDGTLVCGGSSVPTPPAASTGAALPTAVVALAGIVISVALVAFAVREGKSGANRSTLSIETSVRLPRPGSIRAALVGAASRGSSPASAAALASAASKKDMIPLLSGPSNDDEQSPGDEDGASPSSQFESPTSETSDASPSSASSSPGSGKSLRTTEQLANLRTSGSRRYNNDPSATPYDMTHIPNNMFRDPASVGVADSHLQLPMPAPPPRNAIPPSPRSLSPMGMHRDELRKTRSASNVLPRLPSLPRFQIGANGTGSASPDGSPGRDKGRHND</sequence>
<dbReference type="PROSITE" id="PS00137">
    <property type="entry name" value="SUBTILASE_HIS"/>
    <property type="match status" value="1"/>
</dbReference>
<protein>
    <submittedName>
        <fullName evidence="12">Peptidase S8/S53 domain-containing protein</fullName>
    </submittedName>
</protein>
<dbReference type="Pfam" id="PF01483">
    <property type="entry name" value="P_proprotein"/>
    <property type="match status" value="1"/>
</dbReference>
<evidence type="ECO:0000259" key="11">
    <source>
        <dbReference type="PROSITE" id="PS51829"/>
    </source>
</evidence>
<dbReference type="InterPro" id="IPR038466">
    <property type="entry name" value="S8_pro-domain_sf"/>
</dbReference>
<dbReference type="GO" id="GO:0005802">
    <property type="term" value="C:trans-Golgi network"/>
    <property type="evidence" value="ECO:0007669"/>
    <property type="project" value="TreeGrafter"/>
</dbReference>
<feature type="compositionally biased region" description="Acidic residues" evidence="8">
    <location>
        <begin position="739"/>
        <end position="750"/>
    </location>
</feature>
<dbReference type="SUPFAM" id="SSF49785">
    <property type="entry name" value="Galactose-binding domain-like"/>
    <property type="match status" value="1"/>
</dbReference>
<evidence type="ECO:0000256" key="1">
    <source>
        <dbReference type="ARBA" id="ARBA00005325"/>
    </source>
</evidence>
<dbReference type="PROSITE" id="PS00138">
    <property type="entry name" value="SUBTILASE_SER"/>
    <property type="match status" value="1"/>
</dbReference>
<comment type="caution">
    <text evidence="12">The sequence shown here is derived from an EMBL/GenBank/DDBJ whole genome shotgun (WGS) entry which is preliminary data.</text>
</comment>